<comment type="domain">
    <text evidence="15">The N-terminal DNA-binding domain is a ssDNA-dependent ATPase and has ATP-dependent 3'-5' helicase function. This domain interacts with RecC.</text>
</comment>
<keyword evidence="3 15" id="KW-0547">Nucleotide-binding</keyword>
<organism evidence="19 20">
    <name type="scientific">Cognaticolwellia beringensis</name>
    <dbReference type="NCBI Taxonomy" id="1967665"/>
    <lineage>
        <taxon>Bacteria</taxon>
        <taxon>Pseudomonadati</taxon>
        <taxon>Pseudomonadota</taxon>
        <taxon>Gammaproteobacteria</taxon>
        <taxon>Alteromonadales</taxon>
        <taxon>Colwelliaceae</taxon>
        <taxon>Cognaticolwellia</taxon>
    </lineage>
</organism>
<evidence type="ECO:0000256" key="11">
    <source>
        <dbReference type="ARBA" id="ARBA00023204"/>
    </source>
</evidence>
<evidence type="ECO:0000256" key="4">
    <source>
        <dbReference type="ARBA" id="ARBA00022763"/>
    </source>
</evidence>
<dbReference type="InterPro" id="IPR004586">
    <property type="entry name" value="RecB"/>
</dbReference>
<dbReference type="InterPro" id="IPR027417">
    <property type="entry name" value="P-loop_NTPase"/>
</dbReference>
<evidence type="ECO:0000256" key="7">
    <source>
        <dbReference type="ARBA" id="ARBA00022839"/>
    </source>
</evidence>
<dbReference type="GO" id="GO:0008854">
    <property type="term" value="F:exodeoxyribonuclease V activity"/>
    <property type="evidence" value="ECO:0007669"/>
    <property type="project" value="UniProtKB-EC"/>
</dbReference>
<dbReference type="Gene3D" id="1.10.486.10">
    <property type="entry name" value="PCRA, domain 4"/>
    <property type="match status" value="1"/>
</dbReference>
<evidence type="ECO:0000256" key="8">
    <source>
        <dbReference type="ARBA" id="ARBA00022840"/>
    </source>
</evidence>
<evidence type="ECO:0000256" key="5">
    <source>
        <dbReference type="ARBA" id="ARBA00022801"/>
    </source>
</evidence>
<evidence type="ECO:0000256" key="10">
    <source>
        <dbReference type="ARBA" id="ARBA00023125"/>
    </source>
</evidence>
<accession>A0A222GAV8</accession>
<keyword evidence="7 15" id="KW-0269">Exonuclease</keyword>
<evidence type="ECO:0000256" key="14">
    <source>
        <dbReference type="ARBA" id="ARBA00048988"/>
    </source>
</evidence>
<keyword evidence="6 15" id="KW-0347">Helicase</keyword>
<dbReference type="PROSITE" id="PS51217">
    <property type="entry name" value="UVRD_HELICASE_CTER"/>
    <property type="match status" value="1"/>
</dbReference>
<dbReference type="GO" id="GO:0005829">
    <property type="term" value="C:cytosol"/>
    <property type="evidence" value="ECO:0007669"/>
    <property type="project" value="TreeGrafter"/>
</dbReference>
<dbReference type="GO" id="GO:0000724">
    <property type="term" value="P:double-strand break repair via homologous recombination"/>
    <property type="evidence" value="ECO:0007669"/>
    <property type="project" value="UniProtKB-UniRule"/>
</dbReference>
<dbReference type="AlphaFoldDB" id="A0A222GAV8"/>
<dbReference type="Pfam" id="PF00580">
    <property type="entry name" value="UvrD-helicase"/>
    <property type="match status" value="1"/>
</dbReference>
<dbReference type="SUPFAM" id="SSF52540">
    <property type="entry name" value="P-loop containing nucleoside triphosphate hydrolases"/>
    <property type="match status" value="1"/>
</dbReference>
<dbReference type="KEGG" id="cber:B5D82_15425"/>
<gene>
    <name evidence="15 19" type="primary">recB</name>
    <name evidence="19" type="ORF">B5D82_15425</name>
</gene>
<proteinExistence type="inferred from homology"/>
<protein>
    <recommendedName>
        <fullName evidence="15">RecBCD enzyme subunit RecB</fullName>
        <ecNumber evidence="15">3.1.11.5</ecNumber>
        <ecNumber evidence="15">5.6.2.4</ecNumber>
    </recommendedName>
    <alternativeName>
        <fullName evidence="15">DNA 3'-5' helicase subunit RecB</fullName>
    </alternativeName>
    <alternativeName>
        <fullName evidence="15">Exonuclease V subunit RecB</fullName>
        <shortName evidence="15">ExoV subunit RecB</shortName>
    </alternativeName>
    <alternativeName>
        <fullName evidence="15">Helicase/nuclease RecBCD subunit RecB</fullName>
    </alternativeName>
</protein>
<dbReference type="GO" id="GO:0016887">
    <property type="term" value="F:ATP hydrolysis activity"/>
    <property type="evidence" value="ECO:0007669"/>
    <property type="project" value="RHEA"/>
</dbReference>
<keyword evidence="4 15" id="KW-0227">DNA damage</keyword>
<dbReference type="PROSITE" id="PS51198">
    <property type="entry name" value="UVRD_HELICASE_ATP_BIND"/>
    <property type="match status" value="1"/>
</dbReference>
<keyword evidence="12 15" id="KW-0413">Isomerase</keyword>
<sequence length="1265" mass="143697">MKNLNANTIALQGKHLIEASAGTGKTHNITRIFLRLLLERELPIEQILVMTFTKDATEEIRGRIDDFIRESLHSWDSLIVSDDYFKTLSVNLANKNIGSREAKARLSQALLYIDEAAIFTIHGFCKRVLNQYAFASGISFNAQMETDTQDITLEACQDWYRVVALNTENNSQAFKLVTEFWPEPGTFINQFSKALSTNNQLNVQDPANISIEFKALVEQAIASLNEHKAMLTESLIDVKKGAEREKRQQELDLLLNWLAALSADVTGQHGKMPDAFIDGRRYARSKVKSELVEIFTAVNTVKKQHPELSKQLNRAHALLVVRKGIYHIRAEISRKKLQANVMGFDDLISTLNDCLTHEQAHESGLELENKPTQVLANSIFSQFPVALIDEFQDTDPQQFSILKAIYYHQPNAALYMIGDPKQAIYGFRGGDIFAYLSARNDCDYQWLMDTNWRSSAAMITGYNRLFYGNKLSDDAGDVFGYQIPYLPVKASPKAHEKVFLDREFNALQFIHFNVESESKGKNGKDKAVKQSYRANMAAWCANEIVRLLACSDLNMASGDIALLVRDGTEAADIKFALNACGLASVFMSNRANLLQSDETKHLLQVLKGILFLENDRLYTAALASPLMGFNREKLLQLQHDEQQWQQLKVSFEKLRNEWQFKGFISMALQLMHQHFHIDVSDADSRSADTRSSNAISSKNNADRILTNLLHLFELLQGASQRHRQPQELLFWFEQQSQIDNPEVEAELRLESDENLIRIITQHGSKGMEYPVVFVPFATRHKDPLKFGNRNVTFIEHHDESGALHHSLDGSDEARTRMAAEAYAEAIRLLYVAVTRAEKRCYILSTAFDNYEKSPLGKTLKWSAETDIATSLQQLAQDNPEEVALDVLDNYSLEGKLPEEKLPKEASVSSNIESTYDESKVKTEPEVARFNGRIERDWWLSSFSALSKNLRHNGVSAPDRDTEETIHVDEQTELFNTLSKTAIELRFSLTKGAQTGNLLHDILEQTDFSAPDWQKSCHWPLVKYGAVDDVFASSIEPSLESDVSQLSGQAQQGDGQTLLIKWLEEVLNTPLNQDSTLSLSQLTPQATLRETEFYYPMRSASSSQLTQLLSEHRNNYVGSDASIITSSKIVRQHRVHLPFYQQLKGMMHGFIDLIFQADGKYYVCDYKSSHLGDEYSDYNDVAMRHNIEKNHYDLQYLIYALALHRHLKYALADYDPEQHFGGIYYLYLRGMSDQSEHQGCGVYYRQITLAELEQLDSIFAGETTHV</sequence>
<dbReference type="InterPro" id="IPR011604">
    <property type="entry name" value="PDDEXK-like_dom_sf"/>
</dbReference>
<name>A0A222GAV8_9GAMM</name>
<dbReference type="OrthoDB" id="9810135at2"/>
<comment type="miscellaneous">
    <text evidence="15">In the RecBCD complex, RecB has a slow 3'-5' helicase, an exonuclease activity and loads RecA onto ssDNA, RecD has a fast 5'-3' helicase activity, while RecC stimulates the ATPase and processivity of the RecB helicase and contributes to recognition of the Chi site.</text>
</comment>
<dbReference type="EC" id="3.1.11.5" evidence="15"/>
<evidence type="ECO:0000256" key="12">
    <source>
        <dbReference type="ARBA" id="ARBA00023235"/>
    </source>
</evidence>
<evidence type="ECO:0000256" key="9">
    <source>
        <dbReference type="ARBA" id="ARBA00022842"/>
    </source>
</evidence>
<dbReference type="Gene3D" id="1.10.3170.10">
    <property type="entry name" value="Recbcd, chain B, domain 2"/>
    <property type="match status" value="1"/>
</dbReference>
<keyword evidence="20" id="KW-1185">Reference proteome</keyword>
<keyword evidence="5 15" id="KW-0378">Hydrolase</keyword>
<evidence type="ECO:0000256" key="1">
    <source>
        <dbReference type="ARBA" id="ARBA00022722"/>
    </source>
</evidence>
<feature type="domain" description="UvrD-like helicase ATP-binding" evidence="17">
    <location>
        <begin position="1"/>
        <end position="455"/>
    </location>
</feature>
<dbReference type="CDD" id="cd22352">
    <property type="entry name" value="RecB_C-like"/>
    <property type="match status" value="1"/>
</dbReference>
<dbReference type="SUPFAM" id="SSF52980">
    <property type="entry name" value="Restriction endonuclease-like"/>
    <property type="match status" value="1"/>
</dbReference>
<evidence type="ECO:0000259" key="17">
    <source>
        <dbReference type="PROSITE" id="PS51198"/>
    </source>
</evidence>
<feature type="binding site" evidence="15">
    <location>
        <position position="1164"/>
    </location>
    <ligand>
        <name>Mg(2+)</name>
        <dbReference type="ChEBI" id="CHEBI:18420"/>
    </ligand>
</feature>
<evidence type="ECO:0000256" key="16">
    <source>
        <dbReference type="PROSITE-ProRule" id="PRU00560"/>
    </source>
</evidence>
<keyword evidence="11 15" id="KW-0234">DNA repair</keyword>
<dbReference type="PANTHER" id="PTHR11070">
    <property type="entry name" value="UVRD / RECB / PCRA DNA HELICASE FAMILY MEMBER"/>
    <property type="match status" value="1"/>
</dbReference>
<evidence type="ECO:0000313" key="19">
    <source>
        <dbReference type="EMBL" id="ASP49038.1"/>
    </source>
</evidence>
<comment type="function">
    <text evidence="15">A helicase/nuclease that prepares dsDNA breaks (DSB) for recombinational DNA repair. Binds to DSBs and unwinds DNA via a highly rapid and processive ATP-dependent bidirectional helicase activity. Unwinds dsDNA until it encounters a Chi (crossover hotspot instigator) sequence from the 3' direction. Cuts ssDNA a few nucleotides 3' to the Chi site. The properties and activities of the enzyme are changed at Chi. The Chi-altered holoenzyme produces a long 3'-ssDNA overhang and facilitates RecA-binding to the ssDNA for homologous DNA recombination and repair. Holoenzyme degrades any linearized DNA that is unable to undergo homologous recombination. In the holoenzyme this subunit contributes ATPase, 3'-5' helicase, exonuclease activity and loads RecA onto ssDNA.</text>
</comment>
<keyword evidence="1 15" id="KW-0540">Nuclease</keyword>
<comment type="domain">
    <text evidence="15">The C-terminal domain has nuclease activity and interacts with RecD. It interacts with RecA, facilitating its loading onto ssDNA.</text>
</comment>
<dbReference type="Pfam" id="PF12705">
    <property type="entry name" value="PDDEXK_1"/>
    <property type="match status" value="1"/>
</dbReference>
<comment type="catalytic activity">
    <reaction evidence="13 15">
        <text>Couples ATP hydrolysis with the unwinding of duplex DNA by translocating in the 3'-5' direction.</text>
        <dbReference type="EC" id="5.6.2.4"/>
    </reaction>
</comment>
<feature type="binding site" evidence="15">
    <location>
        <position position="999"/>
    </location>
    <ligand>
        <name>Mg(2+)</name>
        <dbReference type="ChEBI" id="CHEBI:18420"/>
    </ligand>
</feature>
<keyword evidence="10 15" id="KW-0238">DNA-binding</keyword>
<comment type="subunit">
    <text evidence="15">Heterotrimer of RecB, RecC and RecD. All subunits contribute to DNA-binding. Interacts with RecA.</text>
</comment>
<dbReference type="EMBL" id="CP020465">
    <property type="protein sequence ID" value="ASP49038.1"/>
    <property type="molecule type" value="Genomic_DNA"/>
</dbReference>
<dbReference type="Pfam" id="PF13361">
    <property type="entry name" value="UvrD_C"/>
    <property type="match status" value="1"/>
</dbReference>
<dbReference type="HAMAP" id="MF_01485">
    <property type="entry name" value="RecB"/>
    <property type="match status" value="1"/>
</dbReference>
<dbReference type="EC" id="5.6.2.4" evidence="15"/>
<feature type="region of interest" description="Nuclease activity, interacts with RecD and RecA" evidence="15">
    <location>
        <begin position="936"/>
        <end position="1265"/>
    </location>
</feature>
<dbReference type="Gene3D" id="3.90.320.10">
    <property type="match status" value="1"/>
</dbReference>
<dbReference type="GO" id="GO:0005524">
    <property type="term" value="F:ATP binding"/>
    <property type="evidence" value="ECO:0007669"/>
    <property type="project" value="UniProtKB-UniRule"/>
</dbReference>
<dbReference type="GO" id="GO:0043138">
    <property type="term" value="F:3'-5' DNA helicase activity"/>
    <property type="evidence" value="ECO:0007669"/>
    <property type="project" value="UniProtKB-UniRule"/>
</dbReference>
<keyword evidence="8 15" id="KW-0067">ATP-binding</keyword>
<comment type="catalytic activity">
    <reaction evidence="14 15">
        <text>ATP + H2O = ADP + phosphate + H(+)</text>
        <dbReference type="Rhea" id="RHEA:13065"/>
        <dbReference type="ChEBI" id="CHEBI:15377"/>
        <dbReference type="ChEBI" id="CHEBI:15378"/>
        <dbReference type="ChEBI" id="CHEBI:30616"/>
        <dbReference type="ChEBI" id="CHEBI:43474"/>
        <dbReference type="ChEBI" id="CHEBI:456216"/>
        <dbReference type="EC" id="5.6.2.4"/>
    </reaction>
</comment>
<keyword evidence="2 15" id="KW-0479">Metal-binding</keyword>
<feature type="region of interest" description="DNA-binding and helicase activity, interacts with RecC" evidence="15">
    <location>
        <begin position="1"/>
        <end position="899"/>
    </location>
</feature>
<evidence type="ECO:0000256" key="2">
    <source>
        <dbReference type="ARBA" id="ARBA00022723"/>
    </source>
</evidence>
<evidence type="ECO:0000256" key="13">
    <source>
        <dbReference type="ARBA" id="ARBA00034617"/>
    </source>
</evidence>
<evidence type="ECO:0000259" key="18">
    <source>
        <dbReference type="PROSITE" id="PS51217"/>
    </source>
</evidence>
<dbReference type="InterPro" id="IPR000212">
    <property type="entry name" value="DNA_helicase_UvrD/REP"/>
</dbReference>
<evidence type="ECO:0000256" key="3">
    <source>
        <dbReference type="ARBA" id="ARBA00022741"/>
    </source>
</evidence>
<comment type="cofactor">
    <cofactor evidence="15">
        <name>Mg(2+)</name>
        <dbReference type="ChEBI" id="CHEBI:18420"/>
    </cofactor>
    <text evidence="15">Binds 1 Mg(2+) ion per subunit.</text>
</comment>
<dbReference type="PANTHER" id="PTHR11070:SF23">
    <property type="entry name" value="RECBCD ENZYME SUBUNIT RECB"/>
    <property type="match status" value="1"/>
</dbReference>
<dbReference type="GO" id="GO:0000287">
    <property type="term" value="F:magnesium ion binding"/>
    <property type="evidence" value="ECO:0007669"/>
    <property type="project" value="UniProtKB-UniRule"/>
</dbReference>
<comment type="catalytic activity">
    <reaction evidence="15">
        <text>Exonucleolytic cleavage (in the presence of ATP) in either 5'- to 3'- or 3'- to 5'-direction to yield 5'-phosphooligonucleotides.</text>
        <dbReference type="EC" id="3.1.11.5"/>
    </reaction>
</comment>
<dbReference type="InterPro" id="IPR014017">
    <property type="entry name" value="DNA_helicase_UvrD-like_C"/>
</dbReference>
<evidence type="ECO:0000256" key="6">
    <source>
        <dbReference type="ARBA" id="ARBA00022806"/>
    </source>
</evidence>
<dbReference type="InterPro" id="IPR038726">
    <property type="entry name" value="PDDEXK_AddAB-type"/>
</dbReference>
<dbReference type="RefSeq" id="WP_081152771.1">
    <property type="nucleotide sequence ID" value="NZ_CP020465.1"/>
</dbReference>
<comment type="similarity">
    <text evidence="15">Belongs to the helicase family. UvrD subfamily.</text>
</comment>
<dbReference type="Proteomes" id="UP000202259">
    <property type="component" value="Chromosome"/>
</dbReference>
<dbReference type="NCBIfam" id="TIGR00609">
    <property type="entry name" value="recB"/>
    <property type="match status" value="1"/>
</dbReference>
<keyword evidence="9 15" id="KW-0460">Magnesium</keyword>
<feature type="active site" description="For nuclease activity" evidence="15">
    <location>
        <position position="1164"/>
    </location>
</feature>
<dbReference type="Gene3D" id="3.40.50.300">
    <property type="entry name" value="P-loop containing nucleotide triphosphate hydrolases"/>
    <property type="match status" value="2"/>
</dbReference>
<dbReference type="InterPro" id="IPR011335">
    <property type="entry name" value="Restrct_endonuc-II-like"/>
</dbReference>
<evidence type="ECO:0000256" key="15">
    <source>
        <dbReference type="HAMAP-Rule" id="MF_01485"/>
    </source>
</evidence>
<feature type="domain" description="UvrD-like helicase C-terminal" evidence="18">
    <location>
        <begin position="495"/>
        <end position="766"/>
    </location>
</feature>
<evidence type="ECO:0000313" key="20">
    <source>
        <dbReference type="Proteomes" id="UP000202259"/>
    </source>
</evidence>
<dbReference type="GO" id="GO:0009338">
    <property type="term" value="C:exodeoxyribonuclease V complex"/>
    <property type="evidence" value="ECO:0007669"/>
    <property type="project" value="TreeGrafter"/>
</dbReference>
<feature type="binding site" evidence="15">
    <location>
        <position position="1151"/>
    </location>
    <ligand>
        <name>Mg(2+)</name>
        <dbReference type="ChEBI" id="CHEBI:18420"/>
    </ligand>
</feature>
<feature type="binding site" evidence="16">
    <location>
        <begin position="19"/>
        <end position="26"/>
    </location>
    <ligand>
        <name>ATP</name>
        <dbReference type="ChEBI" id="CHEBI:30616"/>
    </ligand>
</feature>
<reference evidence="19 20" key="1">
    <citation type="submission" date="2017-08" db="EMBL/GenBank/DDBJ databases">
        <title>Complete genome of Colwellia sp. NB097-1, a psychrophile bacterium ioslated from Bering Sea.</title>
        <authorList>
            <person name="Chen X."/>
        </authorList>
    </citation>
    <scope>NUCLEOTIDE SEQUENCE [LARGE SCALE GENOMIC DNA]</scope>
    <source>
        <strain evidence="19 20">NB097-1</strain>
    </source>
</reference>
<dbReference type="GO" id="GO:0003677">
    <property type="term" value="F:DNA binding"/>
    <property type="evidence" value="ECO:0007669"/>
    <property type="project" value="UniProtKB-UniRule"/>
</dbReference>
<dbReference type="InterPro" id="IPR014016">
    <property type="entry name" value="UvrD-like_ATP-bd"/>
</dbReference>